<dbReference type="Pfam" id="PF15884">
    <property type="entry name" value="QIL1"/>
    <property type="match status" value="1"/>
</dbReference>
<reference evidence="10" key="1">
    <citation type="journal article" date="2014" name="PLoS Negl. Trop. Dis.">
        <title>Identification and characterization of seminal fluid proteins in the Asian tiger mosquito, Aedes albopictus.</title>
        <authorList>
            <person name="Boes K.E."/>
            <person name="Ribeiro J.M."/>
            <person name="Wong A."/>
            <person name="Harrington L.C."/>
            <person name="Wolfner M.F."/>
            <person name="Sirot L.K."/>
        </authorList>
    </citation>
    <scope>NUCLEOTIDE SEQUENCE</scope>
    <source>
        <tissue evidence="10">Reproductive organs</tissue>
    </source>
</reference>
<dbReference type="VEuPathDB" id="VectorBase:AALF013111"/>
<dbReference type="GO" id="GO:0044284">
    <property type="term" value="C:mitochondrial crista junction"/>
    <property type="evidence" value="ECO:0007669"/>
    <property type="project" value="TreeGrafter"/>
</dbReference>
<organism evidence="10">
    <name type="scientific">Aedes albopictus</name>
    <name type="common">Asian tiger mosquito</name>
    <name type="synonym">Stegomyia albopicta</name>
    <dbReference type="NCBI Taxonomy" id="7160"/>
    <lineage>
        <taxon>Eukaryota</taxon>
        <taxon>Metazoa</taxon>
        <taxon>Ecdysozoa</taxon>
        <taxon>Arthropoda</taxon>
        <taxon>Hexapoda</taxon>
        <taxon>Insecta</taxon>
        <taxon>Pterygota</taxon>
        <taxon>Neoptera</taxon>
        <taxon>Endopterygota</taxon>
        <taxon>Diptera</taxon>
        <taxon>Nematocera</taxon>
        <taxon>Culicoidea</taxon>
        <taxon>Culicidae</taxon>
        <taxon>Culicinae</taxon>
        <taxon>Aedini</taxon>
        <taxon>Aedes</taxon>
        <taxon>Stegomyia</taxon>
    </lineage>
</organism>
<dbReference type="AlphaFoldDB" id="A0A023EDK2"/>
<keyword evidence="7" id="KW-0472">Membrane</keyword>
<evidence type="ECO:0000256" key="7">
    <source>
        <dbReference type="ARBA" id="ARBA00023136"/>
    </source>
</evidence>
<comment type="subunit">
    <text evidence="8">Component of the mitochondrial contact site and cristae organizing system (MICOS) complex.</text>
</comment>
<dbReference type="GO" id="GO:0061617">
    <property type="term" value="C:MICOS complex"/>
    <property type="evidence" value="ECO:0007669"/>
    <property type="project" value="UniProtKB-UniRule"/>
</dbReference>
<dbReference type="VEuPathDB" id="VectorBase:AALC636_037766"/>
<evidence type="ECO:0000256" key="2">
    <source>
        <dbReference type="ARBA" id="ARBA00006771"/>
    </source>
</evidence>
<comment type="similarity">
    <text evidence="2 8">Belongs to the MICOS complex subunit Mic13 family.</text>
</comment>
<feature type="region of interest" description="Disordered" evidence="9">
    <location>
        <begin position="101"/>
        <end position="124"/>
    </location>
</feature>
<dbReference type="InterPro" id="IPR026769">
    <property type="entry name" value="Mic13"/>
</dbReference>
<dbReference type="PANTHER" id="PTHR31816:SF3">
    <property type="entry name" value="MICOS COMPLEX SUBUNIT MIC13"/>
    <property type="match status" value="1"/>
</dbReference>
<keyword evidence="4 8" id="KW-0999">Mitochondrion inner membrane</keyword>
<evidence type="ECO:0000313" key="10">
    <source>
        <dbReference type="EMBL" id="JAC07543.1"/>
    </source>
</evidence>
<dbReference type="VEuPathDB" id="VectorBase:AALFPA_053994"/>
<name>A0A023EDK2_AEDAL</name>
<evidence type="ECO:0000256" key="1">
    <source>
        <dbReference type="ARBA" id="ARBA00004434"/>
    </source>
</evidence>
<evidence type="ECO:0000256" key="8">
    <source>
        <dbReference type="RuleBase" id="RU363009"/>
    </source>
</evidence>
<keyword evidence="3" id="KW-0812">Transmembrane</keyword>
<evidence type="ECO:0000256" key="5">
    <source>
        <dbReference type="ARBA" id="ARBA00022989"/>
    </source>
</evidence>
<dbReference type="EMBL" id="GAPW01006055">
    <property type="protein sequence ID" value="JAC07543.1"/>
    <property type="molecule type" value="mRNA"/>
</dbReference>
<sequence length="124" mass="13673">MLRLAIKTGLAGSAVYYSREEGIWNENTDQVYERYSNALQPHLASVKQQIPVEVPALPTNGEVCFLTKHYWNEGVKGSIYFIHRLPCYLGQWTKQATDAIKKATNPPPPVDSAPVAAASAATKI</sequence>
<comment type="subcellular location">
    <subcellularLocation>
        <location evidence="1 8">Mitochondrion inner membrane</location>
        <topology evidence="1 8">Single-pass membrane protein</topology>
    </subcellularLocation>
</comment>
<dbReference type="GO" id="GO:0042407">
    <property type="term" value="P:cristae formation"/>
    <property type="evidence" value="ECO:0007669"/>
    <property type="project" value="TreeGrafter"/>
</dbReference>
<protein>
    <recommendedName>
        <fullName evidence="8">MICOS complex subunit MIC13</fullName>
    </recommendedName>
</protein>
<dbReference type="PANTHER" id="PTHR31816">
    <property type="entry name" value="MICOS COMPLEX SUBUNIT MIC13"/>
    <property type="match status" value="1"/>
</dbReference>
<evidence type="ECO:0000256" key="4">
    <source>
        <dbReference type="ARBA" id="ARBA00022792"/>
    </source>
</evidence>
<keyword evidence="6 8" id="KW-0496">Mitochondrion</keyword>
<accession>A0A023EDK2</accession>
<evidence type="ECO:0000256" key="6">
    <source>
        <dbReference type="ARBA" id="ARBA00023128"/>
    </source>
</evidence>
<proteinExistence type="evidence at transcript level"/>
<keyword evidence="5" id="KW-1133">Transmembrane helix</keyword>
<evidence type="ECO:0000256" key="3">
    <source>
        <dbReference type="ARBA" id="ARBA00022692"/>
    </source>
</evidence>
<evidence type="ECO:0000256" key="9">
    <source>
        <dbReference type="SAM" id="MobiDB-lite"/>
    </source>
</evidence>
<feature type="compositionally biased region" description="Low complexity" evidence="9">
    <location>
        <begin position="112"/>
        <end position="124"/>
    </location>
</feature>
<comment type="function">
    <text evidence="8">Component of the MICOS complex, a large protein complex of the mitochondrial inner membrane that plays crucial roles in the maintenance of crista junctions, inner membrane architecture, and formation of contact sites to the outer membrane.</text>
</comment>